<dbReference type="PANTHER" id="PTHR42872:SF6">
    <property type="entry name" value="PROTEIN-GLUTAMATE METHYLESTERASE_PROTEIN-GLUTAMINE GLUTAMINASE"/>
    <property type="match status" value="1"/>
</dbReference>
<evidence type="ECO:0000256" key="3">
    <source>
        <dbReference type="ARBA" id="ARBA00022801"/>
    </source>
</evidence>
<feature type="active site" evidence="5 6">
    <location>
        <position position="163"/>
    </location>
</feature>
<comment type="PTM">
    <text evidence="5">Phosphorylated by CheA. Phosphorylation of the N-terminal regulatory domain activates the methylesterase activity.</text>
</comment>
<dbReference type="InterPro" id="IPR001789">
    <property type="entry name" value="Sig_transdc_resp-reg_receiver"/>
</dbReference>
<dbReference type="InterPro" id="IPR000673">
    <property type="entry name" value="Sig_transdc_resp-reg_Me-estase"/>
</dbReference>
<comment type="catalytic activity">
    <reaction evidence="5">
        <text>L-glutaminyl-[protein] + H2O = L-glutamyl-[protein] + NH4(+)</text>
        <dbReference type="Rhea" id="RHEA:16441"/>
        <dbReference type="Rhea" id="RHEA-COMP:10207"/>
        <dbReference type="Rhea" id="RHEA-COMP:10208"/>
        <dbReference type="ChEBI" id="CHEBI:15377"/>
        <dbReference type="ChEBI" id="CHEBI:28938"/>
        <dbReference type="ChEBI" id="CHEBI:29973"/>
        <dbReference type="ChEBI" id="CHEBI:30011"/>
        <dbReference type="EC" id="3.5.1.44"/>
    </reaction>
</comment>
<dbReference type="AlphaFoldDB" id="A0A0A7RI45"/>
<dbReference type="GO" id="GO:0000156">
    <property type="term" value="F:phosphorelay response regulator activity"/>
    <property type="evidence" value="ECO:0007669"/>
    <property type="project" value="InterPro"/>
</dbReference>
<evidence type="ECO:0000256" key="5">
    <source>
        <dbReference type="HAMAP-Rule" id="MF_00099"/>
    </source>
</evidence>
<keyword evidence="2 5" id="KW-0145">Chemotaxis</keyword>
<organism evidence="10">
    <name type="scientific">Liquorilactobacillus satsumensis</name>
    <dbReference type="NCBI Taxonomy" id="259059"/>
    <lineage>
        <taxon>Bacteria</taxon>
        <taxon>Bacillati</taxon>
        <taxon>Bacillota</taxon>
        <taxon>Bacilli</taxon>
        <taxon>Lactobacillales</taxon>
        <taxon>Lactobacillaceae</taxon>
        <taxon>Liquorilactobacillus</taxon>
    </lineage>
</organism>
<dbReference type="RefSeq" id="WP_187328401.1">
    <property type="nucleotide sequence ID" value="NZ_JBDNJU010000002.1"/>
</dbReference>
<name>A0A0A7RI45_9LACO</name>
<proteinExistence type="inferred from homology"/>
<dbReference type="GO" id="GO:0008984">
    <property type="term" value="F:protein-glutamate methylesterase activity"/>
    <property type="evidence" value="ECO:0007669"/>
    <property type="project" value="UniProtKB-UniRule"/>
</dbReference>
<dbReference type="EC" id="3.5.1.44" evidence="5"/>
<dbReference type="Pfam" id="PF00072">
    <property type="entry name" value="Response_reg"/>
    <property type="match status" value="1"/>
</dbReference>
<keyword evidence="1 5" id="KW-0963">Cytoplasm</keyword>
<comment type="function">
    <text evidence="5">Involved in chemotaxis. Part of a chemotaxis signal transduction system that modulates chemotaxis in response to various stimuli. Catalyzes the demethylation of specific methylglutamate residues introduced into the chemoreceptors (methyl-accepting chemotaxis proteins or MCP) by CheR. Also mediates the irreversible deamidation of specific glutamine residues to glutamic acid.</text>
</comment>
<dbReference type="SUPFAM" id="SSF52738">
    <property type="entry name" value="Methylesterase CheB, C-terminal domain"/>
    <property type="match status" value="1"/>
</dbReference>
<protein>
    <recommendedName>
        <fullName evidence="5">Protein-glutamate methylesterase/protein-glutamine glutaminase</fullName>
        <ecNumber evidence="5">3.1.1.61</ecNumber>
        <ecNumber evidence="5">3.5.1.44</ecNumber>
    </recommendedName>
</protein>
<dbReference type="InterPro" id="IPR011006">
    <property type="entry name" value="CheY-like_superfamily"/>
</dbReference>
<evidence type="ECO:0000313" key="10">
    <source>
        <dbReference type="EMBL" id="AJA34294.1"/>
    </source>
</evidence>
<evidence type="ECO:0000256" key="2">
    <source>
        <dbReference type="ARBA" id="ARBA00022500"/>
    </source>
</evidence>
<evidence type="ECO:0000259" key="8">
    <source>
        <dbReference type="PROSITE" id="PS50110"/>
    </source>
</evidence>
<comment type="domain">
    <text evidence="5">Contains a C-terminal catalytic domain, and an N-terminal region which modulates catalytic activity.</text>
</comment>
<dbReference type="Gene3D" id="3.40.50.180">
    <property type="entry name" value="Methylesterase CheB, C-terminal domain"/>
    <property type="match status" value="1"/>
</dbReference>
<dbReference type="EMBL" id="KM886870">
    <property type="protein sequence ID" value="AJA34294.1"/>
    <property type="molecule type" value="Genomic_DNA"/>
</dbReference>
<dbReference type="GO" id="GO:0006935">
    <property type="term" value="P:chemotaxis"/>
    <property type="evidence" value="ECO:0007669"/>
    <property type="project" value="UniProtKB-UniRule"/>
</dbReference>
<dbReference type="SMART" id="SM00448">
    <property type="entry name" value="REC"/>
    <property type="match status" value="1"/>
</dbReference>
<dbReference type="EC" id="3.1.1.61" evidence="5"/>
<evidence type="ECO:0000256" key="7">
    <source>
        <dbReference type="PROSITE-ProRule" id="PRU00169"/>
    </source>
</evidence>
<dbReference type="InterPro" id="IPR035909">
    <property type="entry name" value="CheB_C"/>
</dbReference>
<dbReference type="NCBIfam" id="NF001965">
    <property type="entry name" value="PRK00742.1"/>
    <property type="match status" value="1"/>
</dbReference>
<dbReference type="Gene3D" id="3.40.50.2300">
    <property type="match status" value="1"/>
</dbReference>
<dbReference type="PROSITE" id="PS50122">
    <property type="entry name" value="CHEB"/>
    <property type="match status" value="1"/>
</dbReference>
<comment type="similarity">
    <text evidence="5">Belongs to the CheB family.</text>
</comment>
<dbReference type="PIRSF" id="PIRSF000876">
    <property type="entry name" value="RR_chemtxs_CheB"/>
    <property type="match status" value="1"/>
</dbReference>
<evidence type="ECO:0000259" key="9">
    <source>
        <dbReference type="PROSITE" id="PS50122"/>
    </source>
</evidence>
<evidence type="ECO:0000256" key="1">
    <source>
        <dbReference type="ARBA" id="ARBA00022490"/>
    </source>
</evidence>
<feature type="domain" description="Response regulatory" evidence="8">
    <location>
        <begin position="3"/>
        <end position="118"/>
    </location>
</feature>
<comment type="catalytic activity">
    <reaction evidence="4 5">
        <text>[protein]-L-glutamate 5-O-methyl ester + H2O = L-glutamyl-[protein] + methanol + H(+)</text>
        <dbReference type="Rhea" id="RHEA:23236"/>
        <dbReference type="Rhea" id="RHEA-COMP:10208"/>
        <dbReference type="Rhea" id="RHEA-COMP:10311"/>
        <dbReference type="ChEBI" id="CHEBI:15377"/>
        <dbReference type="ChEBI" id="CHEBI:15378"/>
        <dbReference type="ChEBI" id="CHEBI:17790"/>
        <dbReference type="ChEBI" id="CHEBI:29973"/>
        <dbReference type="ChEBI" id="CHEBI:82795"/>
        <dbReference type="EC" id="3.1.1.61"/>
    </reaction>
</comment>
<dbReference type="HAMAP" id="MF_00099">
    <property type="entry name" value="CheB_chemtxs"/>
    <property type="match status" value="1"/>
</dbReference>
<evidence type="ECO:0000256" key="4">
    <source>
        <dbReference type="ARBA" id="ARBA00048267"/>
    </source>
</evidence>
<sequence>MMDVLVVDDSIFMRKIVTDILATQADFRLTATARNGKQALELVAQAKFDLILLDVVMPVLGGLETLGELKKRTAAPVIMLTGETNQKTVVEALALGAVDFIEKPTSLMTVKEEWINNFCARIRAVSTHHEQPHIQRKTPAAVVTASQLPNLQKKTKAVVIGASTGGPGALLSLIAMLPDELKMPLFIVQHMPKEFTASFAARLNQETQVTVVEARDGEKIEAQVYLCPGNQHMTLAAGCIKLDQRPKLHGTRPAVDYLFNSAAAAYGPALTAIILTGMGKDGTAGMKTIKQAGGYTIAQDEASSVVFGMPRSAIENEVVDEVLSLEMIGRKLRRIVG</sequence>
<reference evidence="10" key="1">
    <citation type="journal article" date="2014" name="Appl. Environ. Microbiol.">
        <title>Detection and genomic characterization of motility in Lactobacillus curvatus: confirmation of motility in a species outside the Lactobacillus salivarius clade.</title>
        <authorList>
            <person name="Cousin F.J."/>
            <person name="Lynch S.M."/>
            <person name="Harris H.M."/>
            <person name="McCann A."/>
            <person name="Lynch D.B."/>
            <person name="Neville B.A."/>
            <person name="Irisawa T."/>
            <person name="Okada S."/>
            <person name="Endo A."/>
            <person name="O'Toole P.W."/>
        </authorList>
    </citation>
    <scope>NUCLEOTIDE SEQUENCE</scope>
    <source>
        <strain evidence="10">DSM 16230</strain>
    </source>
</reference>
<feature type="domain" description="CheB-type methylesterase" evidence="9">
    <location>
        <begin position="151"/>
        <end position="337"/>
    </location>
</feature>
<keyword evidence="5 7" id="KW-0597">Phosphoprotein</keyword>
<dbReference type="GO" id="GO:0050568">
    <property type="term" value="F:protein-glutamine glutaminase activity"/>
    <property type="evidence" value="ECO:0007669"/>
    <property type="project" value="UniProtKB-UniRule"/>
</dbReference>
<dbReference type="InterPro" id="IPR008248">
    <property type="entry name" value="CheB-like"/>
</dbReference>
<dbReference type="CDD" id="cd16432">
    <property type="entry name" value="CheB_Rec"/>
    <property type="match status" value="1"/>
</dbReference>
<feature type="active site" evidence="5 6">
    <location>
        <position position="281"/>
    </location>
</feature>
<feature type="active site" evidence="5 6">
    <location>
        <position position="190"/>
    </location>
</feature>
<keyword evidence="3 5" id="KW-0378">Hydrolase</keyword>
<gene>
    <name evidence="5 10" type="primary">cheB</name>
</gene>
<dbReference type="GeneID" id="98307859"/>
<accession>A0A0A7RI45</accession>
<dbReference type="PANTHER" id="PTHR42872">
    <property type="entry name" value="PROTEIN-GLUTAMATE METHYLESTERASE/PROTEIN-GLUTAMINE GLUTAMINASE"/>
    <property type="match status" value="1"/>
</dbReference>
<comment type="subcellular location">
    <subcellularLocation>
        <location evidence="5">Cytoplasm</location>
    </subcellularLocation>
</comment>
<dbReference type="PROSITE" id="PS50110">
    <property type="entry name" value="RESPONSE_REGULATORY"/>
    <property type="match status" value="1"/>
</dbReference>
<feature type="modified residue" description="4-aspartylphosphate" evidence="5 7">
    <location>
        <position position="54"/>
    </location>
</feature>
<dbReference type="GO" id="GO:0005737">
    <property type="term" value="C:cytoplasm"/>
    <property type="evidence" value="ECO:0007669"/>
    <property type="project" value="UniProtKB-SubCell"/>
</dbReference>
<dbReference type="CDD" id="cd17541">
    <property type="entry name" value="REC_CheB-like"/>
    <property type="match status" value="1"/>
</dbReference>
<dbReference type="Pfam" id="PF01339">
    <property type="entry name" value="CheB_methylest"/>
    <property type="match status" value="1"/>
</dbReference>
<evidence type="ECO:0000256" key="6">
    <source>
        <dbReference type="PROSITE-ProRule" id="PRU00050"/>
    </source>
</evidence>
<dbReference type="SUPFAM" id="SSF52172">
    <property type="entry name" value="CheY-like"/>
    <property type="match status" value="1"/>
</dbReference>